<dbReference type="InterPro" id="IPR007536">
    <property type="entry name" value="16SrRNA_methylTrfase_J"/>
</dbReference>
<sequence length="267" mass="29143">MPPEKNKKPPRQRSLRAGVAFDRPGLAAAAADLARQLGLPLVSSVTDDLDFVLFRTAMRIELRWTGDVAPAAPVWAEFVKGPAGYRRRRGGREMLIRAAGVKHDRPPSVLDATGGMGRDAFLLAGCGCTVHIFERNPVVAALLRDGLLRAAASPETRESAERIHLVAADSRKFLENMTNQGKDIDVVYLDPMFPERTKSALVKKELQILQLLVGGEDDTEQLLAAALNAARNRVVVKRPKTAPPLAGRKPSHCLIGTTTRFDVYLNP</sequence>
<dbReference type="AlphaFoldDB" id="A0A3B0V7D3"/>
<keyword evidence="1" id="KW-0489">Methyltransferase</keyword>
<keyword evidence="1" id="KW-0808">Transferase</keyword>
<evidence type="ECO:0000313" key="1">
    <source>
        <dbReference type="EMBL" id="VAW33957.1"/>
    </source>
</evidence>
<gene>
    <name evidence="1" type="ORF">MNBD_DELTA04-1398</name>
</gene>
<dbReference type="InterPro" id="IPR029063">
    <property type="entry name" value="SAM-dependent_MTases_sf"/>
</dbReference>
<dbReference type="EC" id="2.1.1.242" evidence="1"/>
<name>A0A3B0V7D3_9ZZZZ</name>
<dbReference type="PANTHER" id="PTHR36112:SF1">
    <property type="entry name" value="RIBOSOMAL RNA SMALL SUBUNIT METHYLTRANSFERASE J"/>
    <property type="match status" value="1"/>
</dbReference>
<reference evidence="1" key="1">
    <citation type="submission" date="2018-06" db="EMBL/GenBank/DDBJ databases">
        <authorList>
            <person name="Zhirakovskaya E."/>
        </authorList>
    </citation>
    <scope>NUCLEOTIDE SEQUENCE</scope>
</reference>
<accession>A0A3B0V7D3</accession>
<dbReference type="GO" id="GO:0008990">
    <property type="term" value="F:rRNA (guanine-N2-)-methyltransferase activity"/>
    <property type="evidence" value="ECO:0007669"/>
    <property type="project" value="InterPro"/>
</dbReference>
<dbReference type="Gene3D" id="3.40.50.150">
    <property type="entry name" value="Vaccinia Virus protein VP39"/>
    <property type="match status" value="1"/>
</dbReference>
<organism evidence="1">
    <name type="scientific">hydrothermal vent metagenome</name>
    <dbReference type="NCBI Taxonomy" id="652676"/>
    <lineage>
        <taxon>unclassified sequences</taxon>
        <taxon>metagenomes</taxon>
        <taxon>ecological metagenomes</taxon>
    </lineage>
</organism>
<dbReference type="SUPFAM" id="SSF53335">
    <property type="entry name" value="S-adenosyl-L-methionine-dependent methyltransferases"/>
    <property type="match status" value="1"/>
</dbReference>
<dbReference type="HAMAP" id="MF_01523">
    <property type="entry name" value="16SrRNA_methyltr_J"/>
    <property type="match status" value="1"/>
</dbReference>
<dbReference type="PANTHER" id="PTHR36112">
    <property type="entry name" value="RIBOSOMAL RNA SMALL SUBUNIT METHYLTRANSFERASE J"/>
    <property type="match status" value="1"/>
</dbReference>
<dbReference type="CDD" id="cd02440">
    <property type="entry name" value="AdoMet_MTases"/>
    <property type="match status" value="1"/>
</dbReference>
<dbReference type="Pfam" id="PF04445">
    <property type="entry name" value="SAM_MT"/>
    <property type="match status" value="1"/>
</dbReference>
<proteinExistence type="inferred from homology"/>
<dbReference type="EMBL" id="UOEY01000001">
    <property type="protein sequence ID" value="VAW33957.1"/>
    <property type="molecule type" value="Genomic_DNA"/>
</dbReference>
<protein>
    <submittedName>
        <fullName evidence="1">16S rRNA (Guanine(1516)-N(2))-methyltransferase</fullName>
        <ecNumber evidence="1">2.1.1.242</ecNumber>
    </submittedName>
</protein>